<dbReference type="Proteomes" id="UP000011523">
    <property type="component" value="Unassembled WGS sequence"/>
</dbReference>
<accession>M0DRW0</accession>
<feature type="compositionally biased region" description="Basic and acidic residues" evidence="1">
    <location>
        <begin position="34"/>
        <end position="43"/>
    </location>
</feature>
<proteinExistence type="predicted"/>
<reference evidence="2 3" key="1">
    <citation type="journal article" date="2014" name="PLoS Genet.">
        <title>Phylogenetically driven sequencing of extremely halophilic archaea reveals strategies for static and dynamic osmo-response.</title>
        <authorList>
            <person name="Becker E.A."/>
            <person name="Seitzer P.M."/>
            <person name="Tritt A."/>
            <person name="Larsen D."/>
            <person name="Krusor M."/>
            <person name="Yao A.I."/>
            <person name="Wu D."/>
            <person name="Madern D."/>
            <person name="Eisen J.A."/>
            <person name="Darling A.E."/>
            <person name="Facciotti M.T."/>
        </authorList>
    </citation>
    <scope>NUCLEOTIDE SEQUENCE [LARGE SCALE GENOMIC DNA]</scope>
    <source>
        <strain evidence="2 3">DSM 14210</strain>
    </source>
</reference>
<dbReference type="EMBL" id="AOJD01000051">
    <property type="protein sequence ID" value="ELZ36874.1"/>
    <property type="molecule type" value="Genomic_DNA"/>
</dbReference>
<organism evidence="2 3">
    <name type="scientific">Halorubrum tebenquichense DSM 14210</name>
    <dbReference type="NCBI Taxonomy" id="1227485"/>
    <lineage>
        <taxon>Archaea</taxon>
        <taxon>Methanobacteriati</taxon>
        <taxon>Methanobacteriota</taxon>
        <taxon>Stenosarchaea group</taxon>
        <taxon>Halobacteria</taxon>
        <taxon>Halobacteriales</taxon>
        <taxon>Haloferacaceae</taxon>
        <taxon>Halorubrum</taxon>
    </lineage>
</organism>
<sequence length="62" mass="6494">MSEPATTRPGLSVSYITPHGFYCACRRAVALGDREAHRARESAATRATEGSPTDAADEAGEA</sequence>
<evidence type="ECO:0000313" key="3">
    <source>
        <dbReference type="Proteomes" id="UP000011523"/>
    </source>
</evidence>
<dbReference type="AlphaFoldDB" id="M0DRW0"/>
<comment type="caution">
    <text evidence="2">The sequence shown here is derived from an EMBL/GenBank/DDBJ whole genome shotgun (WGS) entry which is preliminary data.</text>
</comment>
<gene>
    <name evidence="2" type="ORF">C472_09938</name>
</gene>
<protein>
    <submittedName>
        <fullName evidence="2">Uncharacterized protein</fullName>
    </submittedName>
</protein>
<evidence type="ECO:0000256" key="1">
    <source>
        <dbReference type="SAM" id="MobiDB-lite"/>
    </source>
</evidence>
<keyword evidence="3" id="KW-1185">Reference proteome</keyword>
<evidence type="ECO:0000313" key="2">
    <source>
        <dbReference type="EMBL" id="ELZ36874.1"/>
    </source>
</evidence>
<feature type="region of interest" description="Disordered" evidence="1">
    <location>
        <begin position="34"/>
        <end position="62"/>
    </location>
</feature>
<name>M0DRW0_9EURY</name>